<feature type="compositionally biased region" description="Basic residues" evidence="1">
    <location>
        <begin position="44"/>
        <end position="54"/>
    </location>
</feature>
<dbReference type="AlphaFoldDB" id="A0A316V5I3"/>
<organism evidence="2 3">
    <name type="scientific">Meira miltonrushii</name>
    <dbReference type="NCBI Taxonomy" id="1280837"/>
    <lineage>
        <taxon>Eukaryota</taxon>
        <taxon>Fungi</taxon>
        <taxon>Dikarya</taxon>
        <taxon>Basidiomycota</taxon>
        <taxon>Ustilaginomycotina</taxon>
        <taxon>Exobasidiomycetes</taxon>
        <taxon>Exobasidiales</taxon>
        <taxon>Brachybasidiaceae</taxon>
        <taxon>Meira</taxon>
    </lineage>
</organism>
<evidence type="ECO:0000313" key="3">
    <source>
        <dbReference type="Proteomes" id="UP000245771"/>
    </source>
</evidence>
<dbReference type="Proteomes" id="UP000245771">
    <property type="component" value="Unassembled WGS sequence"/>
</dbReference>
<feature type="region of interest" description="Disordered" evidence="1">
    <location>
        <begin position="1"/>
        <end position="266"/>
    </location>
</feature>
<feature type="compositionally biased region" description="Basic and acidic residues" evidence="1">
    <location>
        <begin position="143"/>
        <end position="170"/>
    </location>
</feature>
<reference evidence="2 3" key="1">
    <citation type="journal article" date="2018" name="Mol. Biol. Evol.">
        <title>Broad Genomic Sampling Reveals a Smut Pathogenic Ancestry of the Fungal Clade Ustilaginomycotina.</title>
        <authorList>
            <person name="Kijpornyongpan T."/>
            <person name="Mondo S.J."/>
            <person name="Barry K."/>
            <person name="Sandor L."/>
            <person name="Lee J."/>
            <person name="Lipzen A."/>
            <person name="Pangilinan J."/>
            <person name="LaButti K."/>
            <person name="Hainaut M."/>
            <person name="Henrissat B."/>
            <person name="Grigoriev I.V."/>
            <person name="Spatafora J.W."/>
            <person name="Aime M.C."/>
        </authorList>
    </citation>
    <scope>NUCLEOTIDE SEQUENCE [LARGE SCALE GENOMIC DNA]</scope>
    <source>
        <strain evidence="2 3">MCA 3882</strain>
    </source>
</reference>
<keyword evidence="3" id="KW-1185">Reference proteome</keyword>
<dbReference type="InParanoid" id="A0A316V5I3"/>
<feature type="compositionally biased region" description="Basic and acidic residues" evidence="1">
    <location>
        <begin position="243"/>
        <end position="255"/>
    </location>
</feature>
<feature type="compositionally biased region" description="Polar residues" evidence="1">
    <location>
        <begin position="257"/>
        <end position="266"/>
    </location>
</feature>
<gene>
    <name evidence="2" type="ORF">FA14DRAFT_78212</name>
</gene>
<feature type="compositionally biased region" description="Low complexity" evidence="1">
    <location>
        <begin position="172"/>
        <end position="182"/>
    </location>
</feature>
<dbReference type="RefSeq" id="XP_025353112.1">
    <property type="nucleotide sequence ID" value="XM_025502873.1"/>
</dbReference>
<feature type="compositionally biased region" description="Polar residues" evidence="1">
    <location>
        <begin position="218"/>
        <end position="242"/>
    </location>
</feature>
<sequence>MGSNQSKYSDRSNNKRANIFRKSVNSHDQDNSVRNQPEALSHPSSKRLSLKKIFSRPNKLQEGGTETMSSAQSGGSNSHHTQSATQNNQEGRLHNKRRRTQSNTSPGDSAEHEEVKGSQSMLRRLRRRVHTTEDEVEEVTSGKQRDRGKTRTVNKGKEKEKEDVIMKDESSSESVVNSTEVNLGQTNLSDCSPAKALEPSNGESSSAQSMPSSATQTPNAMQSLDTPSSSSNVDGVPSQTESSDQRHNRMRREIEQSLATAGTNQQ</sequence>
<evidence type="ECO:0000313" key="2">
    <source>
        <dbReference type="EMBL" id="PWN32810.1"/>
    </source>
</evidence>
<feature type="compositionally biased region" description="Low complexity" evidence="1">
    <location>
        <begin position="204"/>
        <end position="217"/>
    </location>
</feature>
<feature type="compositionally biased region" description="Polar residues" evidence="1">
    <location>
        <begin position="64"/>
        <end position="90"/>
    </location>
</feature>
<protein>
    <submittedName>
        <fullName evidence="2">Uncharacterized protein</fullName>
    </submittedName>
</protein>
<proteinExistence type="predicted"/>
<dbReference type="EMBL" id="KZ819605">
    <property type="protein sequence ID" value="PWN32810.1"/>
    <property type="molecule type" value="Genomic_DNA"/>
</dbReference>
<evidence type="ECO:0000256" key="1">
    <source>
        <dbReference type="SAM" id="MobiDB-lite"/>
    </source>
</evidence>
<dbReference type="GeneID" id="37024654"/>
<accession>A0A316V5I3</accession>
<name>A0A316V5I3_9BASI</name>